<dbReference type="InterPro" id="IPR011250">
    <property type="entry name" value="OMP/PagP_B-barrel"/>
</dbReference>
<accession>A0A1I4PKV8</accession>
<gene>
    <name evidence="2" type="ORF">SAMN04490355_106622</name>
</gene>
<keyword evidence="3" id="KW-1185">Reference proteome</keyword>
<dbReference type="EMBL" id="FOTS01000066">
    <property type="protein sequence ID" value="SFM28439.1"/>
    <property type="molecule type" value="Genomic_DNA"/>
</dbReference>
<name>A0A1I4PKV8_9FIRM</name>
<dbReference type="AlphaFoldDB" id="A0A1I4PKV8"/>
<keyword evidence="1" id="KW-0732">Signal</keyword>
<reference evidence="3" key="1">
    <citation type="submission" date="2016-10" db="EMBL/GenBank/DDBJ databases">
        <authorList>
            <person name="Varghese N."/>
            <person name="Submissions S."/>
        </authorList>
    </citation>
    <scope>NUCLEOTIDE SEQUENCE [LARGE SCALE GENOMIC DNA]</scope>
    <source>
        <strain evidence="3">DSM 13327</strain>
    </source>
</reference>
<evidence type="ECO:0000256" key="1">
    <source>
        <dbReference type="SAM" id="SignalP"/>
    </source>
</evidence>
<feature type="signal peptide" evidence="1">
    <location>
        <begin position="1"/>
        <end position="22"/>
    </location>
</feature>
<sequence>MKKTAILAIAAATMLTTSIGFAAPLTDYSAGKTSIDLTWRNSDVKTNSTGSDGVWETSFGKKYNLDWGITTGLGNNFAIQYNGYNAKTKDTLAWSDSDETGISHITLKTQELNVLYKLNKNVSAYTGLVRLKADESANVSFTDGSPSATESYSSKTKNKIQFGLIGSTKLAEKTTAYAQVGVASSFTNWKIGLSQEISPNLEFNVDYRGLKAKKIEYESEGERFDVTAKGVGFGVSYKF</sequence>
<evidence type="ECO:0000313" key="2">
    <source>
        <dbReference type="EMBL" id="SFM28439.1"/>
    </source>
</evidence>
<dbReference type="OrthoDB" id="1681291at2"/>
<dbReference type="STRING" id="1123291.SAMN04490355_106622"/>
<proteinExistence type="predicted"/>
<dbReference type="SUPFAM" id="SSF56925">
    <property type="entry name" value="OMPA-like"/>
    <property type="match status" value="1"/>
</dbReference>
<dbReference type="RefSeq" id="WP_090943517.1">
    <property type="nucleotide sequence ID" value="NZ_FOTS01000066.1"/>
</dbReference>
<evidence type="ECO:0000313" key="3">
    <source>
        <dbReference type="Proteomes" id="UP000199520"/>
    </source>
</evidence>
<protein>
    <submittedName>
        <fullName evidence="2">Opacity protein</fullName>
    </submittedName>
</protein>
<feature type="chain" id="PRO_5011670616" evidence="1">
    <location>
        <begin position="23"/>
        <end position="239"/>
    </location>
</feature>
<organism evidence="2 3">
    <name type="scientific">Pelosinus propionicus DSM 13327</name>
    <dbReference type="NCBI Taxonomy" id="1123291"/>
    <lineage>
        <taxon>Bacteria</taxon>
        <taxon>Bacillati</taxon>
        <taxon>Bacillota</taxon>
        <taxon>Negativicutes</taxon>
        <taxon>Selenomonadales</taxon>
        <taxon>Sporomusaceae</taxon>
        <taxon>Pelosinus</taxon>
    </lineage>
</organism>
<dbReference type="Proteomes" id="UP000199520">
    <property type="component" value="Unassembled WGS sequence"/>
</dbReference>